<feature type="chain" id="PRO_5012972293" description="3-phytase" evidence="4">
    <location>
        <begin position="16"/>
        <end position="542"/>
    </location>
</feature>
<dbReference type="Pfam" id="PF00328">
    <property type="entry name" value="His_Phos_2"/>
    <property type="match status" value="1"/>
</dbReference>
<feature type="signal peptide" evidence="4">
    <location>
        <begin position="1"/>
        <end position="15"/>
    </location>
</feature>
<dbReference type="Proteomes" id="UP000054383">
    <property type="component" value="Unassembled WGS sequence"/>
</dbReference>
<reference evidence="5 6" key="1">
    <citation type="submission" date="2015-04" db="EMBL/GenBank/DDBJ databases">
        <authorList>
            <person name="Syromyatnikov M.Y."/>
            <person name="Popov V.N."/>
        </authorList>
    </citation>
    <scope>NUCLEOTIDE SEQUENCE [LARGE SCALE GENOMIC DNA]</scope>
    <source>
        <strain evidence="5">WF-38-12</strain>
    </source>
</reference>
<dbReference type="GO" id="GO:0003993">
    <property type="term" value="F:acid phosphatase activity"/>
    <property type="evidence" value="ECO:0007669"/>
    <property type="project" value="TreeGrafter"/>
</dbReference>
<evidence type="ECO:0000256" key="2">
    <source>
        <dbReference type="ARBA" id="ARBA00012632"/>
    </source>
</evidence>
<dbReference type="PANTHER" id="PTHR20963">
    <property type="entry name" value="MULTIPLE INOSITOL POLYPHOSPHATE PHOSPHATASE-RELATED"/>
    <property type="match status" value="1"/>
</dbReference>
<accession>A0A0U1LIY2</accession>
<evidence type="ECO:0000256" key="3">
    <source>
        <dbReference type="ARBA" id="ARBA00022801"/>
    </source>
</evidence>
<dbReference type="GO" id="GO:0016158">
    <property type="term" value="F:inositol hexakisphosphate 3-phosphatase activity"/>
    <property type="evidence" value="ECO:0007669"/>
    <property type="project" value="UniProtKB-EC"/>
</dbReference>
<evidence type="ECO:0000313" key="6">
    <source>
        <dbReference type="Proteomes" id="UP000054383"/>
    </source>
</evidence>
<gene>
    <name evidence="5" type="ORF">PISL3812_00285</name>
</gene>
<dbReference type="InterPro" id="IPR029033">
    <property type="entry name" value="His_PPase_superfam"/>
</dbReference>
<evidence type="ECO:0000256" key="1">
    <source>
        <dbReference type="ARBA" id="ARBA00005375"/>
    </source>
</evidence>
<keyword evidence="6" id="KW-1185">Reference proteome</keyword>
<dbReference type="OMA" id="YNAQALC"/>
<dbReference type="Gene3D" id="3.40.50.1240">
    <property type="entry name" value="Phosphoglycerate mutase-like"/>
    <property type="match status" value="1"/>
</dbReference>
<evidence type="ECO:0000256" key="4">
    <source>
        <dbReference type="SAM" id="SignalP"/>
    </source>
</evidence>
<protein>
    <recommendedName>
        <fullName evidence="2">3-phytase</fullName>
        <ecNumber evidence="2">3.1.3.8</ecNumber>
    </recommendedName>
</protein>
<keyword evidence="3" id="KW-0378">Hydrolase</keyword>
<dbReference type="InterPro" id="IPR000560">
    <property type="entry name" value="His_Pase_clade-2"/>
</dbReference>
<keyword evidence="4" id="KW-0732">Signal</keyword>
<dbReference type="SUPFAM" id="SSF53254">
    <property type="entry name" value="Phosphoglycerate mutase-like"/>
    <property type="match status" value="1"/>
</dbReference>
<dbReference type="EC" id="3.1.3.8" evidence="2"/>
<dbReference type="EMBL" id="CVMT01000001">
    <property type="protein sequence ID" value="CRG82938.1"/>
    <property type="molecule type" value="Genomic_DNA"/>
</dbReference>
<dbReference type="InterPro" id="IPR033379">
    <property type="entry name" value="Acid_Pase_AS"/>
</dbReference>
<evidence type="ECO:0000313" key="5">
    <source>
        <dbReference type="EMBL" id="CRG82938.1"/>
    </source>
</evidence>
<dbReference type="PROSITE" id="PS00616">
    <property type="entry name" value="HIS_ACID_PHOSPHAT_1"/>
    <property type="match status" value="1"/>
</dbReference>
<comment type="similarity">
    <text evidence="1">Belongs to the histidine acid phosphatase family.</text>
</comment>
<dbReference type="PANTHER" id="PTHR20963:SF43">
    <property type="entry name" value="PUTATIVE (AFU_ORTHOLOGUE AFUA_7G01240)-RELATED"/>
    <property type="match status" value="1"/>
</dbReference>
<sequence>MLGIWGLAFASTVIAGPSPTVPDYFQTSWGPFAGGYATGRVPFLAETNPALLSAQPTYVPNGPLVTDIPVPGKPDGASIFSNMANLAPYKPSTYGFGVDEHPLPSGSNITQIHMVHRHGSRYPTGKPDVVDRIHGFIKNGTIFTGNLAFLNTWTYQLGENLLTARGRQELFDSGILHYYNYGRLYDPATHLIARTTTMARMLESAEAFMYGFFGPKWTQNVTLEVAIDWLGFNNSLGGDQMCTNAVNRTGMTGDSVTEQWISIYLQDATRRFQRQSHGGTANWTADDLSDVQSLCAYETSAFGYSPFCLLFTWDEWLGYEYNVDVEFYGNNGFGSAVGRAIGLGFVEEFVARLMHHLPNPPDDSIAINTTLDGSKSTFPLNQTIYFDFSHETEIFSMLTALGLSQFGEYLPPTHIVKNRPAIVSEIVPFAGYFLFEIIKSPHPVLEKRPQDSSQTSYDTSGRETTYVHMLINQRTVPLGKSIPDCGKRDDGWCELHTFIKYQQQNIARANYNASCFGNYSTLGYGNITDGAIPNSSIDDSEL</sequence>
<name>A0A0U1LIY2_TALIS</name>
<organism evidence="5 6">
    <name type="scientific">Talaromyces islandicus</name>
    <name type="common">Penicillium islandicum</name>
    <dbReference type="NCBI Taxonomy" id="28573"/>
    <lineage>
        <taxon>Eukaryota</taxon>
        <taxon>Fungi</taxon>
        <taxon>Dikarya</taxon>
        <taxon>Ascomycota</taxon>
        <taxon>Pezizomycotina</taxon>
        <taxon>Eurotiomycetes</taxon>
        <taxon>Eurotiomycetidae</taxon>
        <taxon>Eurotiales</taxon>
        <taxon>Trichocomaceae</taxon>
        <taxon>Talaromyces</taxon>
        <taxon>Talaromyces sect. Islandici</taxon>
    </lineage>
</organism>
<proteinExistence type="inferred from homology"/>
<dbReference type="AlphaFoldDB" id="A0A0U1LIY2"/>
<dbReference type="STRING" id="28573.A0A0U1LIY2"/>
<dbReference type="CDD" id="cd07061">
    <property type="entry name" value="HP_HAP_like"/>
    <property type="match status" value="1"/>
</dbReference>
<dbReference type="OrthoDB" id="6509975at2759"/>